<evidence type="ECO:0000313" key="4">
    <source>
        <dbReference type="Proteomes" id="UP000053477"/>
    </source>
</evidence>
<evidence type="ECO:0000313" key="3">
    <source>
        <dbReference type="EMBL" id="KLO19747.1"/>
    </source>
</evidence>
<dbReference type="Gene3D" id="3.40.50.300">
    <property type="entry name" value="P-loop containing nucleotide triphosphate hydrolases"/>
    <property type="match status" value="1"/>
</dbReference>
<dbReference type="InterPro" id="IPR056884">
    <property type="entry name" value="NPHP3-like_N"/>
</dbReference>
<dbReference type="Proteomes" id="UP000053477">
    <property type="component" value="Unassembled WGS sequence"/>
</dbReference>
<reference evidence="3 4" key="1">
    <citation type="submission" date="2015-04" db="EMBL/GenBank/DDBJ databases">
        <title>Complete genome sequence of Schizopora paradoxa KUC8140, a cosmopolitan wood degrader in East Asia.</title>
        <authorList>
            <consortium name="DOE Joint Genome Institute"/>
            <person name="Min B."/>
            <person name="Park H."/>
            <person name="Jang Y."/>
            <person name="Kim J.-J."/>
            <person name="Kim K.H."/>
            <person name="Pangilinan J."/>
            <person name="Lipzen A."/>
            <person name="Riley R."/>
            <person name="Grigoriev I.V."/>
            <person name="Spatafora J.W."/>
            <person name="Choi I.-G."/>
        </authorList>
    </citation>
    <scope>NUCLEOTIDE SEQUENCE [LARGE SCALE GENOMIC DNA]</scope>
    <source>
        <strain evidence="3 4">KUC8140</strain>
    </source>
</reference>
<dbReference type="Pfam" id="PF24883">
    <property type="entry name" value="NPHP3_N"/>
    <property type="match status" value="2"/>
</dbReference>
<protein>
    <recommendedName>
        <fullName evidence="2">NACHT domain-containing protein</fullName>
    </recommendedName>
</protein>
<accession>A0A0H2S684</accession>
<keyword evidence="1" id="KW-0677">Repeat</keyword>
<evidence type="ECO:0000256" key="1">
    <source>
        <dbReference type="ARBA" id="ARBA00022737"/>
    </source>
</evidence>
<dbReference type="OrthoDB" id="3014077at2759"/>
<dbReference type="STRING" id="27342.A0A0H2S684"/>
<keyword evidence="4" id="KW-1185">Reference proteome</keyword>
<dbReference type="InParanoid" id="A0A0H2S684"/>
<dbReference type="SUPFAM" id="SSF52540">
    <property type="entry name" value="P-loop containing nucleoside triphosphate hydrolases"/>
    <property type="match status" value="1"/>
</dbReference>
<evidence type="ECO:0000259" key="2">
    <source>
        <dbReference type="PROSITE" id="PS50837"/>
    </source>
</evidence>
<gene>
    <name evidence="3" type="ORF">SCHPADRAFT_39143</name>
</gene>
<name>A0A0H2S684_9AGAM</name>
<dbReference type="InterPro" id="IPR007111">
    <property type="entry name" value="NACHT_NTPase"/>
</dbReference>
<proteinExistence type="predicted"/>
<dbReference type="EMBL" id="KQ085884">
    <property type="protein sequence ID" value="KLO19747.1"/>
    <property type="molecule type" value="Genomic_DNA"/>
</dbReference>
<dbReference type="InterPro" id="IPR027417">
    <property type="entry name" value="P-loop_NTPase"/>
</dbReference>
<dbReference type="AlphaFoldDB" id="A0A0H2S684"/>
<organism evidence="3 4">
    <name type="scientific">Schizopora paradoxa</name>
    <dbReference type="NCBI Taxonomy" id="27342"/>
    <lineage>
        <taxon>Eukaryota</taxon>
        <taxon>Fungi</taxon>
        <taxon>Dikarya</taxon>
        <taxon>Basidiomycota</taxon>
        <taxon>Agaricomycotina</taxon>
        <taxon>Agaricomycetes</taxon>
        <taxon>Hymenochaetales</taxon>
        <taxon>Schizoporaceae</taxon>
        <taxon>Schizopora</taxon>
    </lineage>
</organism>
<dbReference type="PANTHER" id="PTHR10039">
    <property type="entry name" value="AMELOGENIN"/>
    <property type="match status" value="1"/>
</dbReference>
<dbReference type="PROSITE" id="PS50837">
    <property type="entry name" value="NACHT"/>
    <property type="match status" value="1"/>
</dbReference>
<dbReference type="PANTHER" id="PTHR10039:SF17">
    <property type="entry name" value="FUNGAL STAND N-TERMINAL GOODBYE DOMAIN-CONTAINING PROTEIN-RELATED"/>
    <property type="match status" value="1"/>
</dbReference>
<sequence length="1065" mass="121326">MMWISGLAGTGKSTVAKTIATWAAERGVLGGNYFFSRDMMELRKSSHVIPTIAYHLSDYDSSLTEHITRSLVERNGHVLNQEISEQFKRLIEEPLRLAFGPRKRTLLVIDGIDECDNPKDVETIIHYLSSLLSSPDVPNTHIRILFVSRLERHIHDALHTHNQLLIRFSVEDFVKSSDIEDYLRNGLSTIGRRNWPSENDFKMLVESCGKLFIYASTVIGFIGNGRALRTPEQSLRILLSIKAGDASDDMPYKQLDDLYSRILLEAVGNNSKAESKGMVRFRKILGMIVSLRDPLGVNSLSKLIEEEDGQIWNTLKHLCSILIVPPEEDSETPVRFFHPSLLDFLIDKNRCNEKFFIDVSRLEAHLFQRCVDIIVSKGLLGTVDEDFIPVMCYACQYWGYHLEKVQDENGQVVAKLDKFVEHHLLKWFRFASVLLDSREPLFPCMEVARNWALVYNSKLLETMDSMLRSSRVLDDDFQGWNLPTYHAARSKCGSWVTRRGTCHPGTRVAVLDEIKEWATSDSTGSRFFWLHGSALTGKSAVAMSIAEWADGKGILCGGFFLRGIVRVLSDPGDSSDPELGVVIRTISHDLASFDITMRGSVVKALEHGMKYSMNAERQFEALIAKPLLTLKQDNSANRQGPILLIVDGLEWCKGAVQLLTLFFTRLSARDGSDIRILITSRPTPNICKAFEEFKGLHRSFNFDKIPAEVVRRDIGMYLRDGLARVHKTLGSSTTPDWPNHTDLNSLVDDSRNSFWYAKYALKFIGNSKAQNPEVQLRNWLAKQFSSEFFEDMHYHWVTEFGARPEGLLPVAVAICISEDPLPFASLVELLQTDTDTLRTTLPHFYPFIVIDTDDNPRPSRPSLRDFCMNTNSMLIAGQRAKMCCHCLRIMDEGLSIVFEDPNRMNKIADKRDTMFRPALRYACRYWATFLSKATDRWQNGVLSIHSNTFIQCHLLSWFYAMALLQLVSETASMMHSAYEWSQIHLHARFYDAKALTEEAWHFAEENHQSFAKSPLQVYRAVFDLPEDSELRRFYEEEAEERLKALEETNCAGVPDGDIPSQSQLV</sequence>
<feature type="domain" description="NACHT" evidence="2">
    <location>
        <begin position="1"/>
        <end position="149"/>
    </location>
</feature>